<dbReference type="GO" id="GO:0003824">
    <property type="term" value="F:catalytic activity"/>
    <property type="evidence" value="ECO:0007669"/>
    <property type="project" value="InterPro"/>
</dbReference>
<accession>A0A858RNU9</accession>
<dbReference type="EMBL" id="CP051774">
    <property type="protein sequence ID" value="QJE98098.1"/>
    <property type="molecule type" value="Genomic_DNA"/>
</dbReference>
<proteinExistence type="predicted"/>
<sequence length="88" mass="9820">MEAQKDTVIVVGDMNATVWSQGMKPLKDAGLRGWEGIPTWSRENPLLAVPIDYVLYRKGESSFIESSGYEVGPDLGSDHRPVTRDLVW</sequence>
<evidence type="ECO:0000259" key="1">
    <source>
        <dbReference type="Pfam" id="PF03372"/>
    </source>
</evidence>
<dbReference type="InterPro" id="IPR005135">
    <property type="entry name" value="Endo/exonuclease/phosphatase"/>
</dbReference>
<evidence type="ECO:0000313" key="3">
    <source>
        <dbReference type="Proteomes" id="UP000501812"/>
    </source>
</evidence>
<dbReference type="InterPro" id="IPR036691">
    <property type="entry name" value="Endo/exonu/phosph_ase_sf"/>
</dbReference>
<keyword evidence="3" id="KW-1185">Reference proteome</keyword>
<reference evidence="2 3" key="1">
    <citation type="submission" date="2020-04" db="EMBL/GenBank/DDBJ databases">
        <title>Luteolibacter sp. G-1-1-1 isolated from soil.</title>
        <authorList>
            <person name="Dahal R.H."/>
        </authorList>
    </citation>
    <scope>NUCLEOTIDE SEQUENCE [LARGE SCALE GENOMIC DNA]</scope>
    <source>
        <strain evidence="2 3">G-1-1-1</strain>
    </source>
</reference>
<protein>
    <recommendedName>
        <fullName evidence="1">Endonuclease/exonuclease/phosphatase domain-containing protein</fullName>
    </recommendedName>
</protein>
<dbReference type="KEGG" id="luo:HHL09_20685"/>
<evidence type="ECO:0000313" key="2">
    <source>
        <dbReference type="EMBL" id="QJE98098.1"/>
    </source>
</evidence>
<dbReference type="Proteomes" id="UP000501812">
    <property type="component" value="Chromosome"/>
</dbReference>
<dbReference type="SUPFAM" id="SSF56219">
    <property type="entry name" value="DNase I-like"/>
    <property type="match status" value="1"/>
</dbReference>
<dbReference type="AlphaFoldDB" id="A0A858RNU9"/>
<dbReference type="Pfam" id="PF03372">
    <property type="entry name" value="Exo_endo_phos"/>
    <property type="match status" value="1"/>
</dbReference>
<dbReference type="Gene3D" id="3.60.10.10">
    <property type="entry name" value="Endonuclease/exonuclease/phosphatase"/>
    <property type="match status" value="1"/>
</dbReference>
<gene>
    <name evidence="2" type="ORF">HHL09_20685</name>
</gene>
<feature type="domain" description="Endonuclease/exonuclease/phosphatase" evidence="1">
    <location>
        <begin position="5"/>
        <end position="79"/>
    </location>
</feature>
<organism evidence="2 3">
    <name type="scientific">Luteolibacter luteus</name>
    <dbReference type="NCBI Taxonomy" id="2728835"/>
    <lineage>
        <taxon>Bacteria</taxon>
        <taxon>Pseudomonadati</taxon>
        <taxon>Verrucomicrobiota</taxon>
        <taxon>Verrucomicrobiia</taxon>
        <taxon>Verrucomicrobiales</taxon>
        <taxon>Verrucomicrobiaceae</taxon>
        <taxon>Luteolibacter</taxon>
    </lineage>
</organism>
<name>A0A858RNU9_9BACT</name>